<keyword evidence="4" id="KW-0804">Transcription</keyword>
<dbReference type="SMART" id="SM00354">
    <property type="entry name" value="HTH_LACI"/>
    <property type="match status" value="1"/>
</dbReference>
<evidence type="ECO:0000313" key="6">
    <source>
        <dbReference type="EMBL" id="GCE14017.1"/>
    </source>
</evidence>
<dbReference type="GO" id="GO:0003700">
    <property type="term" value="F:DNA-binding transcription factor activity"/>
    <property type="evidence" value="ECO:0007669"/>
    <property type="project" value="TreeGrafter"/>
</dbReference>
<dbReference type="PRINTS" id="PR00036">
    <property type="entry name" value="HTHLACI"/>
</dbReference>
<dbReference type="SUPFAM" id="SSF47413">
    <property type="entry name" value="lambda repressor-like DNA-binding domains"/>
    <property type="match status" value="1"/>
</dbReference>
<dbReference type="Gene3D" id="3.40.50.2300">
    <property type="match status" value="2"/>
</dbReference>
<comment type="caution">
    <text evidence="6">The sequence shown here is derived from an EMBL/GenBank/DDBJ whole genome shotgun (WGS) entry which is preliminary data.</text>
</comment>
<dbReference type="OrthoDB" id="156657at2"/>
<dbReference type="Pfam" id="PF13377">
    <property type="entry name" value="Peripla_BP_3"/>
    <property type="match status" value="1"/>
</dbReference>
<keyword evidence="3" id="KW-0238">DNA-binding</keyword>
<dbReference type="InterPro" id="IPR046335">
    <property type="entry name" value="LacI/GalR-like_sensor"/>
</dbReference>
<dbReference type="InterPro" id="IPR010982">
    <property type="entry name" value="Lambda_DNA-bd_dom_sf"/>
</dbReference>
<dbReference type="PROSITE" id="PS50932">
    <property type="entry name" value="HTH_LACI_2"/>
    <property type="match status" value="1"/>
</dbReference>
<dbReference type="Gene3D" id="1.10.260.40">
    <property type="entry name" value="lambda repressor-like DNA-binding domains"/>
    <property type="match status" value="1"/>
</dbReference>
<evidence type="ECO:0000256" key="4">
    <source>
        <dbReference type="ARBA" id="ARBA00023163"/>
    </source>
</evidence>
<reference evidence="7" key="1">
    <citation type="submission" date="2018-12" db="EMBL/GenBank/DDBJ databases">
        <title>Tengunoibacter tsumagoiensis gen. nov., sp. nov., Dictyobacter kobayashii sp. nov., D. alpinus sp. nov., and D. joshuensis sp. nov. and description of Dictyobacteraceae fam. nov. within the order Ktedonobacterales isolated from Tengu-no-mugimeshi.</title>
        <authorList>
            <person name="Wang C.M."/>
            <person name="Zheng Y."/>
            <person name="Sakai Y."/>
            <person name="Toyoda A."/>
            <person name="Minakuchi Y."/>
            <person name="Abe K."/>
            <person name="Yokota A."/>
            <person name="Yabe S."/>
        </authorList>
    </citation>
    <scope>NUCLEOTIDE SEQUENCE [LARGE SCALE GENOMIC DNA]</scope>
    <source>
        <strain evidence="7">Uno3</strain>
    </source>
</reference>
<gene>
    <name evidence="6" type="ORF">KTT_38760</name>
</gene>
<keyword evidence="1" id="KW-0678">Repressor</keyword>
<organism evidence="6 7">
    <name type="scientific">Tengunoibacter tsumagoiensis</name>
    <dbReference type="NCBI Taxonomy" id="2014871"/>
    <lineage>
        <taxon>Bacteria</taxon>
        <taxon>Bacillati</taxon>
        <taxon>Chloroflexota</taxon>
        <taxon>Ktedonobacteria</taxon>
        <taxon>Ktedonobacterales</taxon>
        <taxon>Dictyobacteraceae</taxon>
        <taxon>Tengunoibacter</taxon>
    </lineage>
</organism>
<dbReference type="CDD" id="cd01392">
    <property type="entry name" value="HTH_LacI"/>
    <property type="match status" value="1"/>
</dbReference>
<dbReference type="PROSITE" id="PS00356">
    <property type="entry name" value="HTH_LACI_1"/>
    <property type="match status" value="1"/>
</dbReference>
<dbReference type="PANTHER" id="PTHR30146:SF148">
    <property type="entry name" value="HTH-TYPE TRANSCRIPTIONAL REPRESSOR PURR-RELATED"/>
    <property type="match status" value="1"/>
</dbReference>
<keyword evidence="2" id="KW-0805">Transcription regulation</keyword>
<evidence type="ECO:0000256" key="3">
    <source>
        <dbReference type="ARBA" id="ARBA00023125"/>
    </source>
</evidence>
<dbReference type="EMBL" id="BIFR01000001">
    <property type="protein sequence ID" value="GCE14017.1"/>
    <property type="molecule type" value="Genomic_DNA"/>
</dbReference>
<name>A0A402A4D9_9CHLR</name>
<accession>A0A402A4D9</accession>
<evidence type="ECO:0000313" key="7">
    <source>
        <dbReference type="Proteomes" id="UP000287352"/>
    </source>
</evidence>
<dbReference type="RefSeq" id="WP_126581498.1">
    <property type="nucleotide sequence ID" value="NZ_BIFR01000001.1"/>
</dbReference>
<dbReference type="SUPFAM" id="SSF53822">
    <property type="entry name" value="Periplasmic binding protein-like I"/>
    <property type="match status" value="1"/>
</dbReference>
<evidence type="ECO:0000256" key="1">
    <source>
        <dbReference type="ARBA" id="ARBA00022491"/>
    </source>
</evidence>
<dbReference type="AlphaFoldDB" id="A0A402A4D9"/>
<evidence type="ECO:0000259" key="5">
    <source>
        <dbReference type="PROSITE" id="PS50932"/>
    </source>
</evidence>
<dbReference type="InterPro" id="IPR028082">
    <property type="entry name" value="Peripla_BP_I"/>
</dbReference>
<sequence>MATIYDVARQAGVSIGTVSRFLNQNGYVSEAARERIQAAVEALGFAPSGVARGLSSKQTRMIGVVVPDLVNLFIPEVVRGIQDVMDNAGYCAVIYNTDGLGAREARALKLLYERRVDGMILLPPSSEEGNAQIEELHRQGLPQVLLGRDLPGLPLDSVTVDTYRGAVEAMQHLLALGHTRIAFVSDRRLKRLSGRLSGYRDALEQAGLPLDDELLFEMSSMYKGTVLDRMLQVQDPPTAVFSMNDMIAIDVIQEAYQRGIKVPDHLSIIGFDDITFAASVQPPLTTIAQPKSLLGQTAAELLLARIEQKASLPVQEVLLSCQLIVRMSTARR</sequence>
<dbReference type="Proteomes" id="UP000287352">
    <property type="component" value="Unassembled WGS sequence"/>
</dbReference>
<proteinExistence type="predicted"/>
<evidence type="ECO:0000256" key="2">
    <source>
        <dbReference type="ARBA" id="ARBA00023015"/>
    </source>
</evidence>
<dbReference type="GO" id="GO:0000976">
    <property type="term" value="F:transcription cis-regulatory region binding"/>
    <property type="evidence" value="ECO:0007669"/>
    <property type="project" value="TreeGrafter"/>
</dbReference>
<keyword evidence="7" id="KW-1185">Reference proteome</keyword>
<protein>
    <submittedName>
        <fullName evidence="6">LacI family transcriptional regulator</fullName>
    </submittedName>
</protein>
<dbReference type="Pfam" id="PF00356">
    <property type="entry name" value="LacI"/>
    <property type="match status" value="1"/>
</dbReference>
<dbReference type="InterPro" id="IPR000843">
    <property type="entry name" value="HTH_LacI"/>
</dbReference>
<dbReference type="CDD" id="cd06267">
    <property type="entry name" value="PBP1_LacI_sugar_binding-like"/>
    <property type="match status" value="1"/>
</dbReference>
<dbReference type="PANTHER" id="PTHR30146">
    <property type="entry name" value="LACI-RELATED TRANSCRIPTIONAL REPRESSOR"/>
    <property type="match status" value="1"/>
</dbReference>
<feature type="domain" description="HTH lacI-type" evidence="5">
    <location>
        <begin position="2"/>
        <end position="56"/>
    </location>
</feature>